<evidence type="ECO:0000313" key="5">
    <source>
        <dbReference type="Proteomes" id="UP001302249"/>
    </source>
</evidence>
<gene>
    <name evidence="4" type="ORF">RPR59_01365</name>
</gene>
<organism evidence="4 5">
    <name type="scientific">Stakelama saccharophila</name>
    <dbReference type="NCBI Taxonomy" id="3075605"/>
    <lineage>
        <taxon>Bacteria</taxon>
        <taxon>Pseudomonadati</taxon>
        <taxon>Pseudomonadota</taxon>
        <taxon>Alphaproteobacteria</taxon>
        <taxon>Sphingomonadales</taxon>
        <taxon>Sphingomonadaceae</taxon>
        <taxon>Stakelama</taxon>
    </lineage>
</organism>
<evidence type="ECO:0000256" key="2">
    <source>
        <dbReference type="SAM" id="SignalP"/>
    </source>
</evidence>
<dbReference type="InterPro" id="IPR012336">
    <property type="entry name" value="Thioredoxin-like_fold"/>
</dbReference>
<dbReference type="Gene3D" id="3.40.30.10">
    <property type="entry name" value="Glutaredoxin"/>
    <property type="match status" value="1"/>
</dbReference>
<sequence>MIRFLFLLLPALALAACSGGDAAGSNSANAAPVAGAKPPAGKQWHEVVEQVSGGGFRMGNPNAPIKLVEYGSRGCPVCGAFAREAFDPLVKDYVDSGKVSFEFNEFMVHGASDLAASLLGQCVATSAYFPVLEQMYADQEELNGRLMAMDDATAQSLQGMTPTQQVTKLAEVAGYIDFMKQRGLPEAKARACLNDQQKIETLSDRMQTASQDKNVTGTPTFFVNGDRIDGTTWKVVKQALENHGA</sequence>
<dbReference type="PANTHER" id="PTHR13887:SF56">
    <property type="entry name" value="THIOREDOXIN-LIKE REDUCTASE RV2466C"/>
    <property type="match status" value="1"/>
</dbReference>
<feature type="signal peptide" evidence="2">
    <location>
        <begin position="1"/>
        <end position="22"/>
    </location>
</feature>
<feature type="chain" id="PRO_5045662966" evidence="2">
    <location>
        <begin position="23"/>
        <end position="245"/>
    </location>
</feature>
<protein>
    <submittedName>
        <fullName evidence="4">Thioredoxin domain-containing protein</fullName>
    </submittedName>
</protein>
<dbReference type="InterPro" id="IPR036249">
    <property type="entry name" value="Thioredoxin-like_sf"/>
</dbReference>
<evidence type="ECO:0000256" key="1">
    <source>
        <dbReference type="ARBA" id="ARBA00005791"/>
    </source>
</evidence>
<dbReference type="PROSITE" id="PS51257">
    <property type="entry name" value="PROKAR_LIPOPROTEIN"/>
    <property type="match status" value="1"/>
</dbReference>
<dbReference type="Pfam" id="PF13462">
    <property type="entry name" value="Thioredoxin_4"/>
    <property type="match status" value="1"/>
</dbReference>
<evidence type="ECO:0000259" key="3">
    <source>
        <dbReference type="Pfam" id="PF13462"/>
    </source>
</evidence>
<keyword evidence="5" id="KW-1185">Reference proteome</keyword>
<dbReference type="Proteomes" id="UP001302249">
    <property type="component" value="Chromosome"/>
</dbReference>
<keyword evidence="2" id="KW-0732">Signal</keyword>
<comment type="similarity">
    <text evidence="1">Belongs to the thioredoxin family. DsbA subfamily.</text>
</comment>
<evidence type="ECO:0000313" key="4">
    <source>
        <dbReference type="EMBL" id="WNO53937.1"/>
    </source>
</evidence>
<dbReference type="EMBL" id="CP135076">
    <property type="protein sequence ID" value="WNO53937.1"/>
    <property type="molecule type" value="Genomic_DNA"/>
</dbReference>
<proteinExistence type="inferred from homology"/>
<dbReference type="Gene3D" id="1.10.40.110">
    <property type="match status" value="1"/>
</dbReference>
<reference evidence="4 5" key="1">
    <citation type="submission" date="2023-09" db="EMBL/GenBank/DDBJ databases">
        <authorList>
            <person name="Rey-Velasco X."/>
        </authorList>
    </citation>
    <scope>NUCLEOTIDE SEQUENCE [LARGE SCALE GENOMIC DNA]</scope>
    <source>
        <strain evidence="4 5">W311</strain>
    </source>
</reference>
<dbReference type="SUPFAM" id="SSF52833">
    <property type="entry name" value="Thioredoxin-like"/>
    <property type="match status" value="1"/>
</dbReference>
<dbReference type="RefSeq" id="WP_313915888.1">
    <property type="nucleotide sequence ID" value="NZ_CP135076.1"/>
</dbReference>
<accession>A0ABZ0B9K3</accession>
<feature type="domain" description="Thioredoxin-like fold" evidence="3">
    <location>
        <begin position="54"/>
        <end position="241"/>
    </location>
</feature>
<dbReference type="PANTHER" id="PTHR13887">
    <property type="entry name" value="GLUTATHIONE S-TRANSFERASE KAPPA"/>
    <property type="match status" value="1"/>
</dbReference>
<name>A0ABZ0B9K3_9SPHN</name>